<dbReference type="Pfam" id="PF03184">
    <property type="entry name" value="DDE_1"/>
    <property type="match status" value="1"/>
</dbReference>
<comment type="caution">
    <text evidence="2">The sequence shown here is derived from an EMBL/GenBank/DDBJ whole genome shotgun (WGS) entry which is preliminary data.</text>
</comment>
<protein>
    <recommendedName>
        <fullName evidence="1">DDE-1 domain-containing protein</fullName>
    </recommendedName>
</protein>
<dbReference type="GO" id="GO:0003677">
    <property type="term" value="F:DNA binding"/>
    <property type="evidence" value="ECO:0007669"/>
    <property type="project" value="TreeGrafter"/>
</dbReference>
<reference evidence="2" key="1">
    <citation type="submission" date="2022-11" db="EMBL/GenBank/DDBJ databases">
        <authorList>
            <person name="Morgan W.R."/>
            <person name="Tartar A."/>
        </authorList>
    </citation>
    <scope>NUCLEOTIDE SEQUENCE</scope>
    <source>
        <strain evidence="2">ARSEF 373</strain>
    </source>
</reference>
<sequence length="436" mass="48553">DTAENSRYSTKYAAQYFHARGIVIFFKIYTFQASHIWQRRFLRAHKLSFRARTHQGQVAEATANADAAKFAEEVKTYVKDHQITNVLLLHFAWRILEKDRAHRLVLASTCDVTSGTTGSTPACSVAFGTAVDRPGVAGKDGDTSGNEKERATAMVLADLRGQIYDLFVLFNVALSKVPATQQHNVEQQHGFGRRLWETMAPLQDSHRSQLYANRSGWWNAALTVQFLKYHFGSRDRSSEPILLLLDSFSGHWTDDVLATATSENVHLMTIPPNLTWRAEPADVAWMKPLKDKLRKRRTSTEPWKMAPPSRSTIVEWLQDVWTGLSRSTIINGFAKCGFCPKAAPTSTNTVDDDVDVSTNVVQALESVGAIDSGIRELADSMDVINMNADDCILNIQTCNPGDTVELTPIGATILLILGMSIATPRKLLNMQRSNDK</sequence>
<evidence type="ECO:0000313" key="3">
    <source>
        <dbReference type="Proteomes" id="UP001146120"/>
    </source>
</evidence>
<dbReference type="AlphaFoldDB" id="A0AAV2Z8R5"/>
<evidence type="ECO:0000259" key="1">
    <source>
        <dbReference type="Pfam" id="PF03184"/>
    </source>
</evidence>
<gene>
    <name evidence="2" type="ORF">N0F65_006170</name>
</gene>
<dbReference type="Proteomes" id="UP001146120">
    <property type="component" value="Unassembled WGS sequence"/>
</dbReference>
<dbReference type="EMBL" id="DAKRPA010000033">
    <property type="protein sequence ID" value="DBA02295.1"/>
    <property type="molecule type" value="Genomic_DNA"/>
</dbReference>
<reference evidence="2" key="2">
    <citation type="journal article" date="2023" name="Microbiol Resour">
        <title>Decontamination and Annotation of the Draft Genome Sequence of the Oomycete Lagenidium giganteum ARSEF 373.</title>
        <authorList>
            <person name="Morgan W.R."/>
            <person name="Tartar A."/>
        </authorList>
    </citation>
    <scope>NUCLEOTIDE SEQUENCE</scope>
    <source>
        <strain evidence="2">ARSEF 373</strain>
    </source>
</reference>
<dbReference type="InterPro" id="IPR050863">
    <property type="entry name" value="CenT-Element_Derived"/>
</dbReference>
<name>A0AAV2Z8R5_9STRA</name>
<accession>A0AAV2Z8R5</accession>
<feature type="non-terminal residue" evidence="2">
    <location>
        <position position="1"/>
    </location>
</feature>
<feature type="domain" description="DDE-1" evidence="1">
    <location>
        <begin position="211"/>
        <end position="333"/>
    </location>
</feature>
<dbReference type="PANTHER" id="PTHR19303">
    <property type="entry name" value="TRANSPOSON"/>
    <property type="match status" value="1"/>
</dbReference>
<evidence type="ECO:0000313" key="2">
    <source>
        <dbReference type="EMBL" id="DBA02295.1"/>
    </source>
</evidence>
<keyword evidence="3" id="KW-1185">Reference proteome</keyword>
<dbReference type="InterPro" id="IPR004875">
    <property type="entry name" value="DDE_SF_endonuclease_dom"/>
</dbReference>
<dbReference type="PANTHER" id="PTHR19303:SF57">
    <property type="entry name" value="HTH CENPB-TYPE DOMAIN-CONTAINING PROTEIN"/>
    <property type="match status" value="1"/>
</dbReference>
<dbReference type="GO" id="GO:0005634">
    <property type="term" value="C:nucleus"/>
    <property type="evidence" value="ECO:0007669"/>
    <property type="project" value="TreeGrafter"/>
</dbReference>
<organism evidence="2 3">
    <name type="scientific">Lagenidium giganteum</name>
    <dbReference type="NCBI Taxonomy" id="4803"/>
    <lineage>
        <taxon>Eukaryota</taxon>
        <taxon>Sar</taxon>
        <taxon>Stramenopiles</taxon>
        <taxon>Oomycota</taxon>
        <taxon>Peronosporomycetes</taxon>
        <taxon>Pythiales</taxon>
        <taxon>Pythiaceae</taxon>
    </lineage>
</organism>
<proteinExistence type="predicted"/>